<dbReference type="InterPro" id="IPR035097">
    <property type="entry name" value="M29_N-terminal"/>
</dbReference>
<proteinExistence type="inferred from homology"/>
<keyword evidence="8" id="KW-0378">Hydrolase</keyword>
<dbReference type="GO" id="GO:0008237">
    <property type="term" value="F:metallopeptidase activity"/>
    <property type="evidence" value="ECO:0007669"/>
    <property type="project" value="UniProtKB-KW"/>
</dbReference>
<keyword evidence="5 10" id="KW-0031">Aminopeptidase</keyword>
<comment type="similarity">
    <text evidence="4">Belongs to the peptidase M29 family.</text>
</comment>
<organism evidence="10 11">
    <name type="scientific">Brevibacillus fluminis</name>
    <dbReference type="NCBI Taxonomy" id="511487"/>
    <lineage>
        <taxon>Bacteria</taxon>
        <taxon>Bacillati</taxon>
        <taxon>Bacillota</taxon>
        <taxon>Bacilli</taxon>
        <taxon>Bacillales</taxon>
        <taxon>Paenibacillaceae</taxon>
        <taxon>Brevibacillus</taxon>
    </lineage>
</organism>
<dbReference type="GO" id="GO:0004177">
    <property type="term" value="F:aminopeptidase activity"/>
    <property type="evidence" value="ECO:0007669"/>
    <property type="project" value="UniProtKB-KW"/>
</dbReference>
<evidence type="ECO:0000256" key="2">
    <source>
        <dbReference type="ARBA" id="ARBA00001946"/>
    </source>
</evidence>
<dbReference type="OrthoDB" id="9803993at2"/>
<accession>A0A3M8DW57</accession>
<keyword evidence="7" id="KW-0479">Metal-binding</keyword>
<evidence type="ECO:0000256" key="1">
    <source>
        <dbReference type="ARBA" id="ARBA00001941"/>
    </source>
</evidence>
<dbReference type="SUPFAM" id="SSF144052">
    <property type="entry name" value="Thermophilic metalloprotease-like"/>
    <property type="match status" value="1"/>
</dbReference>
<dbReference type="Proteomes" id="UP000271031">
    <property type="component" value="Unassembled WGS sequence"/>
</dbReference>
<evidence type="ECO:0000313" key="10">
    <source>
        <dbReference type="EMBL" id="RNB91739.1"/>
    </source>
</evidence>
<protein>
    <submittedName>
        <fullName evidence="10">Aminopeptidase</fullName>
    </submittedName>
</protein>
<dbReference type="RefSeq" id="WP_122916402.1">
    <property type="nucleotide sequence ID" value="NZ_RHHQ01000004.1"/>
</dbReference>
<gene>
    <name evidence="10" type="ORF">EDM56_03010</name>
</gene>
<keyword evidence="9" id="KW-0482">Metalloprotease</keyword>
<dbReference type="PANTHER" id="PTHR34448">
    <property type="entry name" value="AMINOPEPTIDASE"/>
    <property type="match status" value="1"/>
</dbReference>
<dbReference type="InterPro" id="IPR000787">
    <property type="entry name" value="Peptidase_M29"/>
</dbReference>
<sequence>MKDHRLAKIAENIVSYSLDVQPEERIMIAVTDEGEPLARELVRKLYAKGAFPYVRLQRQQLQSEWLKGVSATQANQLAQWEEQMWNEMDGYIGIHGEQNDSELSRVPEVKYRLYVSAFQSIAEHIDNRVKGVRLNYPNTALAQKAKMPTEEFEEFYFDVCAFDYKRMHDAAVPLYDWMQRTDRVRIVGPGTDVSFSIKGIGAVIAAGKRNIPDGEVYTAPVRDSINGTISYNIGSVYKGHAFEHIQLQFQGGKIVEATANHTEKLNNILDTDEGARYIGEFAIGFHPGILHPMGDTLFDEKIAGSFHLTPGRAYEKADNGNRSRVHWDLVSIQRPEYGGGEIWFDDVLIRKDGLFVPAALEGLNPQRLLG</sequence>
<dbReference type="InterPro" id="IPR052170">
    <property type="entry name" value="M29_Exopeptidase"/>
</dbReference>
<evidence type="ECO:0000256" key="7">
    <source>
        <dbReference type="ARBA" id="ARBA00022723"/>
    </source>
</evidence>
<evidence type="ECO:0000256" key="4">
    <source>
        <dbReference type="ARBA" id="ARBA00008236"/>
    </source>
</evidence>
<comment type="caution">
    <text evidence="10">The sequence shown here is derived from an EMBL/GenBank/DDBJ whole genome shotgun (WGS) entry which is preliminary data.</text>
</comment>
<dbReference type="GO" id="GO:0046872">
    <property type="term" value="F:metal ion binding"/>
    <property type="evidence" value="ECO:0007669"/>
    <property type="project" value="UniProtKB-KW"/>
</dbReference>
<reference evidence="10 11" key="1">
    <citation type="submission" date="2018-10" db="EMBL/GenBank/DDBJ databases">
        <title>Phylogenomics of Brevibacillus.</title>
        <authorList>
            <person name="Dunlap C."/>
        </authorList>
    </citation>
    <scope>NUCLEOTIDE SEQUENCE [LARGE SCALE GENOMIC DNA]</scope>
    <source>
        <strain evidence="10 11">JCM 15716</strain>
    </source>
</reference>
<name>A0A3M8DW57_9BACL</name>
<keyword evidence="11" id="KW-1185">Reference proteome</keyword>
<keyword evidence="6" id="KW-0645">Protease</keyword>
<dbReference type="GO" id="GO:0006508">
    <property type="term" value="P:proteolysis"/>
    <property type="evidence" value="ECO:0007669"/>
    <property type="project" value="UniProtKB-KW"/>
</dbReference>
<evidence type="ECO:0000256" key="8">
    <source>
        <dbReference type="ARBA" id="ARBA00022801"/>
    </source>
</evidence>
<dbReference type="EMBL" id="RHHQ01000004">
    <property type="protein sequence ID" value="RNB91739.1"/>
    <property type="molecule type" value="Genomic_DNA"/>
</dbReference>
<dbReference type="AlphaFoldDB" id="A0A3M8DW57"/>
<comment type="cofactor">
    <cofactor evidence="1">
        <name>Co(2+)</name>
        <dbReference type="ChEBI" id="CHEBI:48828"/>
    </cofactor>
</comment>
<dbReference type="Pfam" id="PF02073">
    <property type="entry name" value="Peptidase_M29"/>
    <property type="match status" value="1"/>
</dbReference>
<evidence type="ECO:0000256" key="3">
    <source>
        <dbReference type="ARBA" id="ARBA00001947"/>
    </source>
</evidence>
<evidence type="ECO:0000256" key="9">
    <source>
        <dbReference type="ARBA" id="ARBA00023049"/>
    </source>
</evidence>
<dbReference type="PANTHER" id="PTHR34448:SF1">
    <property type="entry name" value="BLL6088 PROTEIN"/>
    <property type="match status" value="1"/>
</dbReference>
<dbReference type="Gene3D" id="3.40.1830.10">
    <property type="entry name" value="Thermophilic metalloprotease (M29)"/>
    <property type="match status" value="1"/>
</dbReference>
<comment type="cofactor">
    <cofactor evidence="3">
        <name>Zn(2+)</name>
        <dbReference type="ChEBI" id="CHEBI:29105"/>
    </cofactor>
</comment>
<evidence type="ECO:0000313" key="11">
    <source>
        <dbReference type="Proteomes" id="UP000271031"/>
    </source>
</evidence>
<comment type="cofactor">
    <cofactor evidence="2">
        <name>Mg(2+)</name>
        <dbReference type="ChEBI" id="CHEBI:18420"/>
    </cofactor>
</comment>
<evidence type="ECO:0000256" key="5">
    <source>
        <dbReference type="ARBA" id="ARBA00022438"/>
    </source>
</evidence>
<evidence type="ECO:0000256" key="6">
    <source>
        <dbReference type="ARBA" id="ARBA00022670"/>
    </source>
</evidence>